<dbReference type="RefSeq" id="WP_195484521.1">
    <property type="nucleotide sequence ID" value="NZ_JADNHL010000007.1"/>
</dbReference>
<dbReference type="EMBL" id="JAQLWO010000003">
    <property type="protein sequence ID" value="MDB7905166.1"/>
    <property type="molecule type" value="Genomic_DNA"/>
</dbReference>
<evidence type="ECO:0000313" key="1">
    <source>
        <dbReference type="EMBL" id="MDB7905166.1"/>
    </source>
</evidence>
<accession>A0AAW6C2L1</accession>
<name>A0AAW6C2L1_FLAPL</name>
<reference evidence="1" key="1">
    <citation type="submission" date="2023-01" db="EMBL/GenBank/DDBJ databases">
        <title>Human gut microbiome strain richness.</title>
        <authorList>
            <person name="Chen-Liaw A."/>
        </authorList>
    </citation>
    <scope>NUCLEOTIDE SEQUENCE</scope>
    <source>
        <strain evidence="1">2225st1_A6_2225SCRN_200828</strain>
    </source>
</reference>
<dbReference type="Proteomes" id="UP001211006">
    <property type="component" value="Unassembled WGS sequence"/>
</dbReference>
<gene>
    <name evidence="1" type="ORF">PND83_04160</name>
</gene>
<organism evidence="1 2">
    <name type="scientific">Flavonifractor plautii</name>
    <name type="common">Fusobacterium plautii</name>
    <dbReference type="NCBI Taxonomy" id="292800"/>
    <lineage>
        <taxon>Bacteria</taxon>
        <taxon>Bacillati</taxon>
        <taxon>Bacillota</taxon>
        <taxon>Clostridia</taxon>
        <taxon>Eubacteriales</taxon>
        <taxon>Oscillospiraceae</taxon>
        <taxon>Flavonifractor</taxon>
    </lineage>
</organism>
<evidence type="ECO:0000313" key="2">
    <source>
        <dbReference type="Proteomes" id="UP001211006"/>
    </source>
</evidence>
<comment type="caution">
    <text evidence="1">The sequence shown here is derived from an EMBL/GenBank/DDBJ whole genome shotgun (WGS) entry which is preliminary data.</text>
</comment>
<sequence length="74" mass="8009">MAEYTSFGLAVKTKLLGPPVKTQKQLAAQVSERTGLYVDDSYISKVLTGRRKGAKVTKAIQEILDLPDGPNDST</sequence>
<protein>
    <submittedName>
        <fullName evidence="1">XRE family transcriptional regulator</fullName>
    </submittedName>
</protein>
<proteinExistence type="predicted"/>
<dbReference type="AlphaFoldDB" id="A0AAW6C2L1"/>